<evidence type="ECO:0000313" key="1">
    <source>
        <dbReference type="EMBL" id="SHN66357.1"/>
    </source>
</evidence>
<evidence type="ECO:0000313" key="2">
    <source>
        <dbReference type="Proteomes" id="UP000184207"/>
    </source>
</evidence>
<proteinExistence type="predicted"/>
<dbReference type="AlphaFoldDB" id="A0A1M7T6M1"/>
<evidence type="ECO:0008006" key="3">
    <source>
        <dbReference type="Google" id="ProtNLM"/>
    </source>
</evidence>
<gene>
    <name evidence="1" type="ORF">SAMN02745226_01601</name>
</gene>
<protein>
    <recommendedName>
        <fullName evidence="3">DUF4895 domain-containing protein</fullName>
    </recommendedName>
</protein>
<dbReference type="Proteomes" id="UP000184207">
    <property type="component" value="Unassembled WGS sequence"/>
</dbReference>
<name>A0A1M7T6M1_FERGO</name>
<accession>A0A1M7T6M1</accession>
<keyword evidence="2" id="KW-1185">Reference proteome</keyword>
<dbReference type="RefSeq" id="WP_072760279.1">
    <property type="nucleotide sequence ID" value="NZ_FRDJ01000010.1"/>
</dbReference>
<dbReference type="InterPro" id="IPR032606">
    <property type="entry name" value="DUF4895"/>
</dbReference>
<sequence>MYVGPSKYEYIKDIEFDTSELIQFLESKKERLDVYHRHVAVVTCHINELTSEAEQNSKFPFYLSFIVTTSNEKIVGISISPPMSRTPAIYKLNEFKTKEHFEQKFIEISGLKEQPTCQCGILKLPLKTRFVAISGNEEFLKKELFSEKVMGVESLSFSNKVDDKILELLERYRSGWYKICRTAITDDGINFFVIDKKLPDEFKPLFSEVIALLRKKYNFQPAKYFPITEKVLGSFNAELSLLFSQEPFTQVDKLLSDYEKIKKDLMKYFSE</sequence>
<organism evidence="1 2">
    <name type="scientific">Fervidobacterium gondwanense DSM 13020</name>
    <dbReference type="NCBI Taxonomy" id="1121883"/>
    <lineage>
        <taxon>Bacteria</taxon>
        <taxon>Thermotogati</taxon>
        <taxon>Thermotogota</taxon>
        <taxon>Thermotogae</taxon>
        <taxon>Thermotogales</taxon>
        <taxon>Fervidobacteriaceae</taxon>
        <taxon>Fervidobacterium</taxon>
    </lineage>
</organism>
<dbReference type="EMBL" id="FRDJ01000010">
    <property type="protein sequence ID" value="SHN66357.1"/>
    <property type="molecule type" value="Genomic_DNA"/>
</dbReference>
<reference evidence="2" key="1">
    <citation type="submission" date="2016-12" db="EMBL/GenBank/DDBJ databases">
        <authorList>
            <person name="Varghese N."/>
            <person name="Submissions S."/>
        </authorList>
    </citation>
    <scope>NUCLEOTIDE SEQUENCE [LARGE SCALE GENOMIC DNA]</scope>
    <source>
        <strain evidence="2">DSM 13020</strain>
    </source>
</reference>
<dbReference type="Pfam" id="PF16236">
    <property type="entry name" value="DUF4895"/>
    <property type="match status" value="1"/>
</dbReference>
<dbReference type="OrthoDB" id="46289at2"/>
<dbReference type="STRING" id="1121883.SAMN02745226_01601"/>